<evidence type="ECO:0000256" key="3">
    <source>
        <dbReference type="ARBA" id="ARBA00022475"/>
    </source>
</evidence>
<evidence type="ECO:0000256" key="7">
    <source>
        <dbReference type="ARBA" id="ARBA00023136"/>
    </source>
</evidence>
<name>A0A839SSD3_9PROT</name>
<evidence type="ECO:0000256" key="9">
    <source>
        <dbReference type="RuleBase" id="RU369079"/>
    </source>
</evidence>
<keyword evidence="3" id="KW-1003">Cell membrane</keyword>
<feature type="transmembrane region" description="Helical" evidence="9">
    <location>
        <begin position="89"/>
        <end position="110"/>
    </location>
</feature>
<proteinExistence type="inferred from homology"/>
<accession>A0A839SSD3</accession>
<keyword evidence="12" id="KW-1185">Reference proteome</keyword>
<keyword evidence="6 9" id="KW-1133">Transmembrane helix</keyword>
<evidence type="ECO:0000313" key="11">
    <source>
        <dbReference type="EMBL" id="MBB3065711.1"/>
    </source>
</evidence>
<dbReference type="PANTHER" id="PTHR35011:SF10">
    <property type="entry name" value="TRAP TRANSPORTER SMALL PERMEASE PROTEIN"/>
    <property type="match status" value="1"/>
</dbReference>
<gene>
    <name evidence="11" type="ORF">FHR98_002007</name>
</gene>
<feature type="transmembrane region" description="Helical" evidence="9">
    <location>
        <begin position="130"/>
        <end position="151"/>
    </location>
</feature>
<comment type="subcellular location">
    <subcellularLocation>
        <location evidence="1 9">Cell inner membrane</location>
        <topology evidence="1 9">Multi-pass membrane protein</topology>
    </subcellularLocation>
</comment>
<dbReference type="InterPro" id="IPR055348">
    <property type="entry name" value="DctQ"/>
</dbReference>
<keyword evidence="7 9" id="KW-0472">Membrane</keyword>
<comment type="function">
    <text evidence="9">Part of the tripartite ATP-independent periplasmic (TRAP) transport system.</text>
</comment>
<dbReference type="RefSeq" id="WP_183416543.1">
    <property type="nucleotide sequence ID" value="NZ_JACHXA010000005.1"/>
</dbReference>
<evidence type="ECO:0000256" key="4">
    <source>
        <dbReference type="ARBA" id="ARBA00022519"/>
    </source>
</evidence>
<comment type="subunit">
    <text evidence="9">The complex comprises the extracytoplasmic solute receptor protein and the two transmembrane proteins.</text>
</comment>
<evidence type="ECO:0000256" key="2">
    <source>
        <dbReference type="ARBA" id="ARBA00022448"/>
    </source>
</evidence>
<dbReference type="EMBL" id="JACHXA010000005">
    <property type="protein sequence ID" value="MBB3065711.1"/>
    <property type="molecule type" value="Genomic_DNA"/>
</dbReference>
<evidence type="ECO:0000259" key="10">
    <source>
        <dbReference type="Pfam" id="PF04290"/>
    </source>
</evidence>
<feature type="transmembrane region" description="Helical" evidence="9">
    <location>
        <begin position="50"/>
        <end position="68"/>
    </location>
</feature>
<evidence type="ECO:0000256" key="6">
    <source>
        <dbReference type="ARBA" id="ARBA00022989"/>
    </source>
</evidence>
<organism evidence="11 12">
    <name type="scientific">Limibacillus halophilus</name>
    <dbReference type="NCBI Taxonomy" id="1579333"/>
    <lineage>
        <taxon>Bacteria</taxon>
        <taxon>Pseudomonadati</taxon>
        <taxon>Pseudomonadota</taxon>
        <taxon>Alphaproteobacteria</taxon>
        <taxon>Rhodospirillales</taxon>
        <taxon>Rhodovibrionaceae</taxon>
        <taxon>Limibacillus</taxon>
    </lineage>
</organism>
<protein>
    <recommendedName>
        <fullName evidence="9">TRAP transporter small permease protein</fullName>
    </recommendedName>
</protein>
<dbReference type="PANTHER" id="PTHR35011">
    <property type="entry name" value="2,3-DIKETO-L-GULONATE TRAP TRANSPORTER SMALL PERMEASE PROTEIN YIAM"/>
    <property type="match status" value="1"/>
</dbReference>
<reference evidence="11 12" key="1">
    <citation type="submission" date="2020-08" db="EMBL/GenBank/DDBJ databases">
        <title>Genomic Encyclopedia of Type Strains, Phase III (KMG-III): the genomes of soil and plant-associated and newly described type strains.</title>
        <authorList>
            <person name="Whitman W."/>
        </authorList>
    </citation>
    <scope>NUCLEOTIDE SEQUENCE [LARGE SCALE GENOMIC DNA]</scope>
    <source>
        <strain evidence="11 12">CECT 8803</strain>
    </source>
</reference>
<evidence type="ECO:0000256" key="1">
    <source>
        <dbReference type="ARBA" id="ARBA00004429"/>
    </source>
</evidence>
<keyword evidence="5 9" id="KW-0812">Transmembrane</keyword>
<evidence type="ECO:0000313" key="12">
    <source>
        <dbReference type="Proteomes" id="UP000581135"/>
    </source>
</evidence>
<dbReference type="AlphaFoldDB" id="A0A839SSD3"/>
<keyword evidence="4 9" id="KW-0997">Cell inner membrane</keyword>
<evidence type="ECO:0000256" key="5">
    <source>
        <dbReference type="ARBA" id="ARBA00022692"/>
    </source>
</evidence>
<dbReference type="InterPro" id="IPR007387">
    <property type="entry name" value="TRAP_DctQ"/>
</dbReference>
<feature type="domain" description="Tripartite ATP-independent periplasmic transporters DctQ component" evidence="10">
    <location>
        <begin position="27"/>
        <end position="158"/>
    </location>
</feature>
<dbReference type="Pfam" id="PF04290">
    <property type="entry name" value="DctQ"/>
    <property type="match status" value="1"/>
</dbReference>
<dbReference type="GO" id="GO:0015740">
    <property type="term" value="P:C4-dicarboxylate transport"/>
    <property type="evidence" value="ECO:0007669"/>
    <property type="project" value="TreeGrafter"/>
</dbReference>
<dbReference type="GO" id="GO:0022857">
    <property type="term" value="F:transmembrane transporter activity"/>
    <property type="evidence" value="ECO:0007669"/>
    <property type="project" value="UniProtKB-UniRule"/>
</dbReference>
<comment type="caution">
    <text evidence="11">The sequence shown here is derived from an EMBL/GenBank/DDBJ whole genome shotgun (WGS) entry which is preliminary data.</text>
</comment>
<evidence type="ECO:0000256" key="8">
    <source>
        <dbReference type="ARBA" id="ARBA00038436"/>
    </source>
</evidence>
<keyword evidence="2 9" id="KW-0813">Transport</keyword>
<comment type="similarity">
    <text evidence="8 9">Belongs to the TRAP transporter small permease family.</text>
</comment>
<dbReference type="GO" id="GO:0005886">
    <property type="term" value="C:plasma membrane"/>
    <property type="evidence" value="ECO:0007669"/>
    <property type="project" value="UniProtKB-SubCell"/>
</dbReference>
<feature type="transmembrane region" description="Helical" evidence="9">
    <location>
        <begin position="12"/>
        <end position="38"/>
    </location>
</feature>
<dbReference type="Proteomes" id="UP000581135">
    <property type="component" value="Unassembled WGS sequence"/>
</dbReference>
<sequence>MDSFIAGVRTISRICGVVSVLLLLAAVLAVCHLVIVRYILEASAIWQHEFVTFAVIGSTFIGSPYVLLTKGHVNVDLLPHYLGHRARMALALIAALLSLTFCAIVGYVGFELWLEALTNGWRAETVWSPPLWIPYLSIPLGLGLVALQYVADILALITGREAPFGMTAEAKGHE</sequence>